<evidence type="ECO:0000313" key="2">
    <source>
        <dbReference type="Proteomes" id="UP001234202"/>
    </source>
</evidence>
<reference evidence="1" key="1">
    <citation type="submission" date="2023-04" db="EMBL/GenBank/DDBJ databases">
        <title>Draft Genome sequencing of Naganishia species isolated from polar environments using Oxford Nanopore Technology.</title>
        <authorList>
            <person name="Leo P."/>
            <person name="Venkateswaran K."/>
        </authorList>
    </citation>
    <scope>NUCLEOTIDE SEQUENCE</scope>
    <source>
        <strain evidence="1">DBVPG 5303</strain>
    </source>
</reference>
<evidence type="ECO:0000313" key="1">
    <source>
        <dbReference type="EMBL" id="KAJ9128203.1"/>
    </source>
</evidence>
<dbReference type="Proteomes" id="UP001234202">
    <property type="component" value="Unassembled WGS sequence"/>
</dbReference>
<dbReference type="EMBL" id="JASBWV010000001">
    <property type="protein sequence ID" value="KAJ9128203.1"/>
    <property type="molecule type" value="Genomic_DNA"/>
</dbReference>
<accession>A0ACC2XWB4</accession>
<protein>
    <submittedName>
        <fullName evidence="1">Uncharacterized protein</fullName>
    </submittedName>
</protein>
<keyword evidence="2" id="KW-1185">Reference proteome</keyword>
<comment type="caution">
    <text evidence="1">The sequence shown here is derived from an EMBL/GenBank/DDBJ whole genome shotgun (WGS) entry which is preliminary data.</text>
</comment>
<name>A0ACC2XWB4_9TREE</name>
<proteinExistence type="predicted"/>
<gene>
    <name evidence="1" type="ORF">QFC24_000495</name>
</gene>
<organism evidence="1 2">
    <name type="scientific">Naganishia onofrii</name>
    <dbReference type="NCBI Taxonomy" id="1851511"/>
    <lineage>
        <taxon>Eukaryota</taxon>
        <taxon>Fungi</taxon>
        <taxon>Dikarya</taxon>
        <taxon>Basidiomycota</taxon>
        <taxon>Agaricomycotina</taxon>
        <taxon>Tremellomycetes</taxon>
        <taxon>Filobasidiales</taxon>
        <taxon>Filobasidiaceae</taxon>
        <taxon>Naganishia</taxon>
    </lineage>
</organism>
<sequence>MSTSTGIISSADIPSWYEYYRSKGIDSKEESEYNFSEKLNKRVAIIVGDITKLQLDMIVNAANNSLLGGGGVDGAIHRAAGPELLKECRTLNGCDTGDAKVTKGYKLPAKFVAHTVGPIYNRNRAGDCADKLESCYTRCMEALKDAGGSSIAFPSISCGVYGYPIEDATEIAVETIRSLLEKPEYDNVQKVVFCQFSAGAQKTYEKVMPKFFPTQPGADEAVDIAEEDEGDEEAAGVTK</sequence>